<comment type="caution">
    <text evidence="2">The sequence shown here is derived from an EMBL/GenBank/DDBJ whole genome shotgun (WGS) entry which is preliminary data.</text>
</comment>
<reference evidence="2" key="2">
    <citation type="submission" date="2023-05" db="EMBL/GenBank/DDBJ databases">
        <authorList>
            <consortium name="Lawrence Berkeley National Laboratory"/>
            <person name="Steindorff A."/>
            <person name="Hensen N."/>
            <person name="Bonometti L."/>
            <person name="Westerberg I."/>
            <person name="Brannstrom I.O."/>
            <person name="Guillou S."/>
            <person name="Cros-Aarteil S."/>
            <person name="Calhoun S."/>
            <person name="Haridas S."/>
            <person name="Kuo A."/>
            <person name="Mondo S."/>
            <person name="Pangilinan J."/>
            <person name="Riley R."/>
            <person name="Labutti K."/>
            <person name="Andreopoulos B."/>
            <person name="Lipzen A."/>
            <person name="Chen C."/>
            <person name="Yanf M."/>
            <person name="Daum C."/>
            <person name="Ng V."/>
            <person name="Clum A."/>
            <person name="Ohm R."/>
            <person name="Martin F."/>
            <person name="Silar P."/>
            <person name="Natvig D."/>
            <person name="Lalanne C."/>
            <person name="Gautier V."/>
            <person name="Ament-Velasquez S.L."/>
            <person name="Kruys A."/>
            <person name="Hutchinson M.I."/>
            <person name="Powell A.J."/>
            <person name="Barry K."/>
            <person name="Miller A.N."/>
            <person name="Grigoriev I.V."/>
            <person name="Debuchy R."/>
            <person name="Gladieux P."/>
            <person name="Thoren M.H."/>
            <person name="Johannesson H."/>
        </authorList>
    </citation>
    <scope>NUCLEOTIDE SEQUENCE</scope>
    <source>
        <strain evidence="2">PSN243</strain>
    </source>
</reference>
<feature type="region of interest" description="Disordered" evidence="1">
    <location>
        <begin position="106"/>
        <end position="145"/>
    </location>
</feature>
<dbReference type="AlphaFoldDB" id="A0AAV9GX12"/>
<proteinExistence type="predicted"/>
<evidence type="ECO:0000313" key="3">
    <source>
        <dbReference type="Proteomes" id="UP001321760"/>
    </source>
</evidence>
<gene>
    <name evidence="2" type="ORF">QBC34DRAFT_422491</name>
</gene>
<feature type="compositionally biased region" description="Low complexity" evidence="1">
    <location>
        <begin position="117"/>
        <end position="128"/>
    </location>
</feature>
<sequence length="242" mass="27102">MLLLLLLLLRILVLLFLLLLLLQYTHISSIRFVFQTILVVETHSTSDEERNQFLLWYYMSSSHMQGPSDAVSLSTPPSSYTTDTGLPPAFWHPNIADWHGEVQSHSLPLPEGEYQGSSSALESQQHSSTPNAMYPNLFDSNSTSTTHPNTDIRLILYIQPDPPPRPDPGDGLHLPIEYHSPTGPVPADNIDPIPTDSSSPPPLLELSTQTRVSVRKEVCHCEHPFENGVKCKKVFGRYTELH</sequence>
<accession>A0AAV9GX12</accession>
<dbReference type="EMBL" id="MU865922">
    <property type="protein sequence ID" value="KAK4452777.1"/>
    <property type="molecule type" value="Genomic_DNA"/>
</dbReference>
<reference evidence="2" key="1">
    <citation type="journal article" date="2023" name="Mol. Phylogenet. Evol.">
        <title>Genome-scale phylogeny and comparative genomics of the fungal order Sordariales.</title>
        <authorList>
            <person name="Hensen N."/>
            <person name="Bonometti L."/>
            <person name="Westerberg I."/>
            <person name="Brannstrom I.O."/>
            <person name="Guillou S."/>
            <person name="Cros-Aarteil S."/>
            <person name="Calhoun S."/>
            <person name="Haridas S."/>
            <person name="Kuo A."/>
            <person name="Mondo S."/>
            <person name="Pangilinan J."/>
            <person name="Riley R."/>
            <person name="LaButti K."/>
            <person name="Andreopoulos B."/>
            <person name="Lipzen A."/>
            <person name="Chen C."/>
            <person name="Yan M."/>
            <person name="Daum C."/>
            <person name="Ng V."/>
            <person name="Clum A."/>
            <person name="Steindorff A."/>
            <person name="Ohm R.A."/>
            <person name="Martin F."/>
            <person name="Silar P."/>
            <person name="Natvig D.O."/>
            <person name="Lalanne C."/>
            <person name="Gautier V."/>
            <person name="Ament-Velasquez S.L."/>
            <person name="Kruys A."/>
            <person name="Hutchinson M.I."/>
            <person name="Powell A.J."/>
            <person name="Barry K."/>
            <person name="Miller A.N."/>
            <person name="Grigoriev I.V."/>
            <person name="Debuchy R."/>
            <person name="Gladieux P."/>
            <person name="Hiltunen Thoren M."/>
            <person name="Johannesson H."/>
        </authorList>
    </citation>
    <scope>NUCLEOTIDE SEQUENCE</scope>
    <source>
        <strain evidence="2">PSN243</strain>
    </source>
</reference>
<name>A0AAV9GX12_9PEZI</name>
<keyword evidence="3" id="KW-1185">Reference proteome</keyword>
<evidence type="ECO:0000256" key="1">
    <source>
        <dbReference type="SAM" id="MobiDB-lite"/>
    </source>
</evidence>
<evidence type="ECO:0008006" key="4">
    <source>
        <dbReference type="Google" id="ProtNLM"/>
    </source>
</evidence>
<dbReference type="Proteomes" id="UP001321760">
    <property type="component" value="Unassembled WGS sequence"/>
</dbReference>
<evidence type="ECO:0000313" key="2">
    <source>
        <dbReference type="EMBL" id="KAK4452777.1"/>
    </source>
</evidence>
<protein>
    <recommendedName>
        <fullName evidence="4">EGF-like domain-containing protein</fullName>
    </recommendedName>
</protein>
<organism evidence="2 3">
    <name type="scientific">Podospora aff. communis PSN243</name>
    <dbReference type="NCBI Taxonomy" id="3040156"/>
    <lineage>
        <taxon>Eukaryota</taxon>
        <taxon>Fungi</taxon>
        <taxon>Dikarya</taxon>
        <taxon>Ascomycota</taxon>
        <taxon>Pezizomycotina</taxon>
        <taxon>Sordariomycetes</taxon>
        <taxon>Sordariomycetidae</taxon>
        <taxon>Sordariales</taxon>
        <taxon>Podosporaceae</taxon>
        <taxon>Podospora</taxon>
    </lineage>
</organism>